<comment type="caution">
    <text evidence="1">The sequence shown here is derived from an EMBL/GenBank/DDBJ whole genome shotgun (WGS) entry which is preliminary data.</text>
</comment>
<organism evidence="1 2">
    <name type="scientific">Symbiodinium microadriaticum</name>
    <name type="common">Dinoflagellate</name>
    <name type="synonym">Zooxanthella microadriatica</name>
    <dbReference type="NCBI Taxonomy" id="2951"/>
    <lineage>
        <taxon>Eukaryota</taxon>
        <taxon>Sar</taxon>
        <taxon>Alveolata</taxon>
        <taxon>Dinophyceae</taxon>
        <taxon>Suessiales</taxon>
        <taxon>Symbiodiniaceae</taxon>
        <taxon>Symbiodinium</taxon>
    </lineage>
</organism>
<dbReference type="Proteomes" id="UP000186817">
    <property type="component" value="Unassembled WGS sequence"/>
</dbReference>
<evidence type="ECO:0000313" key="1">
    <source>
        <dbReference type="EMBL" id="OLQ10065.1"/>
    </source>
</evidence>
<protein>
    <submittedName>
        <fullName evidence="1">Uncharacterized protein</fullName>
    </submittedName>
</protein>
<gene>
    <name evidence="1" type="ORF">AK812_SmicGene6286</name>
</gene>
<dbReference type="AlphaFoldDB" id="A0A1Q9ERL2"/>
<keyword evidence="2" id="KW-1185">Reference proteome</keyword>
<accession>A0A1Q9ERL2</accession>
<dbReference type="OrthoDB" id="420248at2759"/>
<evidence type="ECO:0000313" key="2">
    <source>
        <dbReference type="Proteomes" id="UP000186817"/>
    </source>
</evidence>
<reference evidence="1 2" key="1">
    <citation type="submission" date="2016-02" db="EMBL/GenBank/DDBJ databases">
        <title>Genome analysis of coral dinoflagellate symbionts highlights evolutionary adaptations to a symbiotic lifestyle.</title>
        <authorList>
            <person name="Aranda M."/>
            <person name="Li Y."/>
            <person name="Liew Y.J."/>
            <person name="Baumgarten S."/>
            <person name="Simakov O."/>
            <person name="Wilson M."/>
            <person name="Piel J."/>
            <person name="Ashoor H."/>
            <person name="Bougouffa S."/>
            <person name="Bajic V.B."/>
            <person name="Ryu T."/>
            <person name="Ravasi T."/>
            <person name="Bayer T."/>
            <person name="Micklem G."/>
            <person name="Kim H."/>
            <person name="Bhak J."/>
            <person name="Lajeunesse T.C."/>
            <person name="Voolstra C.R."/>
        </authorList>
    </citation>
    <scope>NUCLEOTIDE SEQUENCE [LARGE SCALE GENOMIC DNA]</scope>
    <source>
        <strain evidence="1 2">CCMP2467</strain>
    </source>
</reference>
<dbReference type="EMBL" id="LSRX01000085">
    <property type="protein sequence ID" value="OLQ10065.1"/>
    <property type="molecule type" value="Genomic_DNA"/>
</dbReference>
<name>A0A1Q9ERL2_SYMMI</name>
<sequence>MITAGLKALPPVGEFQHTHGLLESHAAEIRGRKLLPAGSLTGLVVAAHAAFCREGRSRPKQQRAKACVQASARTDASRREGVTEVVVDGDSCSIDFVLAAVDRLRSESGQVRATIFAAPGRMNNKAWKKLVGRPAFHFKSVRRRGMYEEPNDRAVKKHLGILATNAATARIALITSDDDFVQDMRKIVLAGKEALIFTSSKCYGLAQKYKQAGVLVVSLDSEKKISYKVRAVLESDGTGFVQRCSPITQRSLPKEVGVLKEFMSSSGYMPTGREYLQSCIAKWCFTNSLGPITVYPATSCFLESYQFVTEGLARDAREDVAFFLPLGYATSGSQGRRKSIIDKYGSGRGWSISQAGGPFILTPSSDLVSEALKRLGFLDSHLNSDISEAMLVFANISTNKMLLRKLEALPEDGERAEQLQHKFEQAFLSSRGSGQWQVAPSDSRLRATFARANRITDASASREEVFAVMQEYSKKKGLPRLKTYNGLAWQILRHMNRKDPSRRDAVQL</sequence>
<proteinExistence type="predicted"/>